<dbReference type="Pfam" id="PF00118">
    <property type="entry name" value="Cpn60_TCP1"/>
    <property type="match status" value="1"/>
</dbReference>
<dbReference type="SUPFAM" id="SSF52029">
    <property type="entry name" value="GroEL apical domain-like"/>
    <property type="match status" value="1"/>
</dbReference>
<evidence type="ECO:0000256" key="3">
    <source>
        <dbReference type="ARBA" id="ARBA00022840"/>
    </source>
</evidence>
<evidence type="ECO:0000313" key="9">
    <source>
        <dbReference type="EMBL" id="MBS4202333.1"/>
    </source>
</evidence>
<dbReference type="NCBIfam" id="TIGR02348">
    <property type="entry name" value="GroEL"/>
    <property type="match status" value="1"/>
</dbReference>
<dbReference type="PRINTS" id="PR00298">
    <property type="entry name" value="CHAPERONIN60"/>
</dbReference>
<dbReference type="EC" id="5.6.1.7" evidence="6"/>
<keyword evidence="5 6" id="KW-0413">Isomerase</keyword>
<feature type="binding site" evidence="6">
    <location>
        <begin position="29"/>
        <end position="32"/>
    </location>
    <ligand>
        <name>ATP</name>
        <dbReference type="ChEBI" id="CHEBI:30616"/>
    </ligand>
</feature>
<dbReference type="PROSITE" id="PS00296">
    <property type="entry name" value="CHAPERONINS_CPN60"/>
    <property type="match status" value="1"/>
</dbReference>
<dbReference type="Proteomes" id="UP000682713">
    <property type="component" value="Unassembled WGS sequence"/>
</dbReference>
<feature type="binding site" evidence="6">
    <location>
        <position position="492"/>
    </location>
    <ligand>
        <name>ATP</name>
        <dbReference type="ChEBI" id="CHEBI:30616"/>
    </ligand>
</feature>
<dbReference type="GO" id="GO:0140662">
    <property type="term" value="F:ATP-dependent protein folding chaperone"/>
    <property type="evidence" value="ECO:0007669"/>
    <property type="project" value="InterPro"/>
</dbReference>
<dbReference type="NCBIfam" id="NF009488">
    <property type="entry name" value="PRK12850.1"/>
    <property type="match status" value="1"/>
</dbReference>
<dbReference type="CDD" id="cd03344">
    <property type="entry name" value="GroEL"/>
    <property type="match status" value="1"/>
</dbReference>
<dbReference type="GO" id="GO:0005737">
    <property type="term" value="C:cytoplasm"/>
    <property type="evidence" value="ECO:0007669"/>
    <property type="project" value="UniProtKB-SubCell"/>
</dbReference>
<keyword evidence="10" id="KW-1185">Reference proteome</keyword>
<dbReference type="NCBIfam" id="NF009487">
    <property type="entry name" value="PRK12849.1"/>
    <property type="match status" value="1"/>
</dbReference>
<comment type="subcellular location">
    <subcellularLocation>
        <location evidence="6">Cytoplasm</location>
    </subcellularLocation>
</comment>
<dbReference type="GO" id="GO:0016853">
    <property type="term" value="F:isomerase activity"/>
    <property type="evidence" value="ECO:0007669"/>
    <property type="project" value="UniProtKB-KW"/>
</dbReference>
<accession>A0A942TRR5</accession>
<dbReference type="AlphaFoldDB" id="A0A942TRR5"/>
<dbReference type="InterPro" id="IPR001844">
    <property type="entry name" value="Cpn60/GroEL"/>
</dbReference>
<gene>
    <name evidence="6 9" type="primary">groL</name>
    <name evidence="6" type="synonym">groEL</name>
    <name evidence="9" type="ORF">KHA93_22280</name>
</gene>
<dbReference type="SUPFAM" id="SSF54849">
    <property type="entry name" value="GroEL-intermediate domain like"/>
    <property type="match status" value="1"/>
</dbReference>
<comment type="caution">
    <text evidence="6">Lacks conserved residue(s) required for the propagation of feature annotation.</text>
</comment>
<proteinExistence type="inferred from homology"/>
<reference evidence="9 10" key="1">
    <citation type="submission" date="2021-05" db="EMBL/GenBank/DDBJ databases">
        <title>Novel Bacillus species.</title>
        <authorList>
            <person name="Liu G."/>
        </authorList>
    </citation>
    <scope>NUCLEOTIDE SEQUENCE [LARGE SCALE GENOMIC DNA]</scope>
    <source>
        <strain evidence="9 10">FJAT-49732</strain>
    </source>
</reference>
<evidence type="ECO:0000256" key="4">
    <source>
        <dbReference type="ARBA" id="ARBA00023186"/>
    </source>
</evidence>
<dbReference type="FunFam" id="3.50.7.10:FF:000001">
    <property type="entry name" value="60 kDa chaperonin"/>
    <property type="match status" value="1"/>
</dbReference>
<evidence type="ECO:0000256" key="7">
    <source>
        <dbReference type="RuleBase" id="RU000418"/>
    </source>
</evidence>
<dbReference type="NCBIfam" id="NF000592">
    <property type="entry name" value="PRK00013.1"/>
    <property type="match status" value="1"/>
</dbReference>
<dbReference type="FunFam" id="1.10.560.10:FF:000001">
    <property type="entry name" value="60 kDa chaperonin"/>
    <property type="match status" value="1"/>
</dbReference>
<protein>
    <recommendedName>
        <fullName evidence="6">Chaperonin GroEL</fullName>
        <ecNumber evidence="6">5.6.1.7</ecNumber>
    </recommendedName>
    <alternativeName>
        <fullName evidence="6">60 kDa chaperonin</fullName>
    </alternativeName>
    <alternativeName>
        <fullName evidence="6">Chaperonin-60</fullName>
        <shortName evidence="6">Cpn60</shortName>
    </alternativeName>
</protein>
<sequence length="542" mass="57270">MAKDIKFSEDARRALLRGVDQLADAVKVTLGPKGRNVVLEKKFGSPLITNDGVTIAKEIEFEDAFENMGAKLVSEVASKTNDVAGDGTTTATVLAQAMIREGLKNVTAGANPVGVKKGIEKAVVTAIEELKSISKQIEDKESIAQVASISSGDEEVGQLIAEAMERVGNDGVITIEESKGFTTDLDVVEGMQFDRGYASAYMVTNTDKMEAELENPYILITDKKISNIQEILPVLEQVVQQGKPLLLIAEDVEGEALSTLVLNKLRGTFNAVAVKAPGFGDRRKAMLEDIAILTGGQVITEELGLELKSATIDSLGRAAKVVVSKENTTIVEGAGDSANISARVNQIRVQAEETTSEFDKEKLQERLAKLAGGVAVIKVGAATETELKERKLRIEDALNATRAAVEEGIVSGGGTALVNVYNKVAGLQAEGDVATGINIVLRALEEPVRQIAHNAGLEGSVVVERLKNEEIGVGFNAATNEWVNMIDAGIVDPTKVTRYALQNAASVAAMLLTTEAVVADKPEPAGPAMPDMGGMGGMGGMM</sequence>
<feature type="binding site" evidence="6">
    <location>
        <position position="413"/>
    </location>
    <ligand>
        <name>ATP</name>
        <dbReference type="ChEBI" id="CHEBI:30616"/>
    </ligand>
</feature>
<evidence type="ECO:0000256" key="6">
    <source>
        <dbReference type="HAMAP-Rule" id="MF_00600"/>
    </source>
</evidence>
<keyword evidence="3 6" id="KW-0067">ATP-binding</keyword>
<dbReference type="GO" id="GO:0042026">
    <property type="term" value="P:protein refolding"/>
    <property type="evidence" value="ECO:0007669"/>
    <property type="project" value="UniProtKB-UniRule"/>
</dbReference>
<dbReference type="InterPro" id="IPR002423">
    <property type="entry name" value="Cpn60/GroEL/TCP-1"/>
</dbReference>
<evidence type="ECO:0000256" key="2">
    <source>
        <dbReference type="ARBA" id="ARBA00022741"/>
    </source>
</evidence>
<feature type="binding site" evidence="6">
    <location>
        <begin position="86"/>
        <end position="90"/>
    </location>
    <ligand>
        <name>ATP</name>
        <dbReference type="ChEBI" id="CHEBI:30616"/>
    </ligand>
</feature>
<keyword evidence="4 6" id="KW-0143">Chaperone</keyword>
<feature type="binding site" evidence="6">
    <location>
        <begin position="476"/>
        <end position="478"/>
    </location>
    <ligand>
        <name>ATP</name>
        <dbReference type="ChEBI" id="CHEBI:30616"/>
    </ligand>
</feature>
<keyword evidence="2 6" id="KW-0547">Nucleotide-binding</keyword>
<organism evidence="9 10">
    <name type="scientific">Lederbergia citrisecunda</name>
    <dbReference type="NCBI Taxonomy" id="2833583"/>
    <lineage>
        <taxon>Bacteria</taxon>
        <taxon>Bacillati</taxon>
        <taxon>Bacillota</taxon>
        <taxon>Bacilli</taxon>
        <taxon>Bacillales</taxon>
        <taxon>Bacillaceae</taxon>
        <taxon>Lederbergia</taxon>
    </lineage>
</organism>
<dbReference type="InterPro" id="IPR018370">
    <property type="entry name" value="Chaperonin_Cpn60_CS"/>
</dbReference>
<dbReference type="NCBIfam" id="NF009489">
    <property type="entry name" value="PRK12851.1"/>
    <property type="match status" value="1"/>
</dbReference>
<evidence type="ECO:0000256" key="1">
    <source>
        <dbReference type="ARBA" id="ARBA00006607"/>
    </source>
</evidence>
<dbReference type="HAMAP" id="MF_00600">
    <property type="entry name" value="CH60"/>
    <property type="match status" value="1"/>
</dbReference>
<comment type="subunit">
    <text evidence="6 8">Forms a cylinder of 14 subunits composed of two heptameric rings stacked back-to-back. Interacts with the co-chaperonin GroES.</text>
</comment>
<dbReference type="Gene3D" id="3.30.260.10">
    <property type="entry name" value="TCP-1-like chaperonin intermediate domain"/>
    <property type="match status" value="1"/>
</dbReference>
<dbReference type="RefSeq" id="WP_213113120.1">
    <property type="nucleotide sequence ID" value="NZ_JAGYPJ010000002.1"/>
</dbReference>
<dbReference type="SUPFAM" id="SSF48592">
    <property type="entry name" value="GroEL equatorial domain-like"/>
    <property type="match status" value="1"/>
</dbReference>
<dbReference type="InterPro" id="IPR027409">
    <property type="entry name" value="GroEL-like_apical_dom_sf"/>
</dbReference>
<dbReference type="GO" id="GO:0005524">
    <property type="term" value="F:ATP binding"/>
    <property type="evidence" value="ECO:0007669"/>
    <property type="project" value="UniProtKB-UniRule"/>
</dbReference>
<dbReference type="Gene3D" id="1.10.560.10">
    <property type="entry name" value="GroEL-like equatorial domain"/>
    <property type="match status" value="1"/>
</dbReference>
<comment type="similarity">
    <text evidence="1 6 7">Belongs to the chaperonin (HSP60) family.</text>
</comment>
<comment type="caution">
    <text evidence="9">The sequence shown here is derived from an EMBL/GenBank/DDBJ whole genome shotgun (WGS) entry which is preliminary data.</text>
</comment>
<keyword evidence="6" id="KW-0963">Cytoplasm</keyword>
<name>A0A942TRR5_9BACI</name>
<evidence type="ECO:0000256" key="5">
    <source>
        <dbReference type="ARBA" id="ARBA00023235"/>
    </source>
</evidence>
<dbReference type="Gene3D" id="3.50.7.10">
    <property type="entry name" value="GroEL"/>
    <property type="match status" value="1"/>
</dbReference>
<dbReference type="GO" id="GO:0051082">
    <property type="term" value="F:unfolded protein binding"/>
    <property type="evidence" value="ECO:0007669"/>
    <property type="project" value="UniProtKB-UniRule"/>
</dbReference>
<dbReference type="EMBL" id="JAGYPJ010000002">
    <property type="protein sequence ID" value="MBS4202333.1"/>
    <property type="molecule type" value="Genomic_DNA"/>
</dbReference>
<dbReference type="InterPro" id="IPR027413">
    <property type="entry name" value="GROEL-like_equatorial_sf"/>
</dbReference>
<dbReference type="PANTHER" id="PTHR45633">
    <property type="entry name" value="60 KDA HEAT SHOCK PROTEIN, MITOCHONDRIAL"/>
    <property type="match status" value="1"/>
</dbReference>
<evidence type="ECO:0000313" key="10">
    <source>
        <dbReference type="Proteomes" id="UP000682713"/>
    </source>
</evidence>
<evidence type="ECO:0000256" key="8">
    <source>
        <dbReference type="RuleBase" id="RU000419"/>
    </source>
</evidence>
<comment type="function">
    <text evidence="6 8">Together with its co-chaperonin GroES, plays an essential role in assisting protein folding. The GroEL-GroES system forms a nano-cage that allows encapsulation of the non-native substrate proteins and provides a physical environment optimized to promote and accelerate protein folding.</text>
</comment>
<dbReference type="InterPro" id="IPR027410">
    <property type="entry name" value="TCP-1-like_intermed_sf"/>
</dbReference>